<dbReference type="KEGG" id="clup:CLUP02_16049"/>
<dbReference type="AlphaFoldDB" id="A0A9Q8WP43"/>
<keyword evidence="2" id="KW-1185">Reference proteome</keyword>
<dbReference type="GeneID" id="73349983"/>
<sequence>MTKGRSASSGSFFSSQNICGGLWVCGLGRLYRPTEPCHLISGLQ</sequence>
<gene>
    <name evidence="1" type="ORF">CLUP02_16049</name>
</gene>
<dbReference type="RefSeq" id="XP_049152120.1">
    <property type="nucleotide sequence ID" value="XM_049294973.1"/>
</dbReference>
<dbReference type="EMBL" id="CP019481">
    <property type="protein sequence ID" value="UQC90519.1"/>
    <property type="molecule type" value="Genomic_DNA"/>
</dbReference>
<accession>A0A9Q8WP43</accession>
<evidence type="ECO:0000313" key="2">
    <source>
        <dbReference type="Proteomes" id="UP000830671"/>
    </source>
</evidence>
<name>A0A9Q8WP43_9PEZI</name>
<protein>
    <submittedName>
        <fullName evidence="1">Uncharacterized protein</fullName>
    </submittedName>
</protein>
<proteinExistence type="predicted"/>
<reference evidence="1" key="1">
    <citation type="journal article" date="2021" name="Mol. Plant Microbe Interact.">
        <title>Complete Genome Sequence of the Plant-Pathogenic Fungus Colletotrichum lupini.</title>
        <authorList>
            <person name="Baroncelli R."/>
            <person name="Pensec F."/>
            <person name="Da Lio D."/>
            <person name="Boufleur T."/>
            <person name="Vicente I."/>
            <person name="Sarrocco S."/>
            <person name="Picot A."/>
            <person name="Baraldi E."/>
            <person name="Sukno S."/>
            <person name="Thon M."/>
            <person name="Le Floch G."/>
        </authorList>
    </citation>
    <scope>NUCLEOTIDE SEQUENCE</scope>
    <source>
        <strain evidence="1">IMI 504893</strain>
    </source>
</reference>
<evidence type="ECO:0000313" key="1">
    <source>
        <dbReference type="EMBL" id="UQC90519.1"/>
    </source>
</evidence>
<dbReference type="Proteomes" id="UP000830671">
    <property type="component" value="Chromosome 9"/>
</dbReference>
<organism evidence="1 2">
    <name type="scientific">Colletotrichum lupini</name>
    <dbReference type="NCBI Taxonomy" id="145971"/>
    <lineage>
        <taxon>Eukaryota</taxon>
        <taxon>Fungi</taxon>
        <taxon>Dikarya</taxon>
        <taxon>Ascomycota</taxon>
        <taxon>Pezizomycotina</taxon>
        <taxon>Sordariomycetes</taxon>
        <taxon>Hypocreomycetidae</taxon>
        <taxon>Glomerellales</taxon>
        <taxon>Glomerellaceae</taxon>
        <taxon>Colletotrichum</taxon>
        <taxon>Colletotrichum acutatum species complex</taxon>
    </lineage>
</organism>